<dbReference type="AlphaFoldDB" id="A0A0S4PV14"/>
<dbReference type="Pfam" id="PF05140">
    <property type="entry name" value="ResB"/>
    <property type="match status" value="1"/>
</dbReference>
<proteinExistence type="predicted"/>
<feature type="transmembrane region" description="Helical" evidence="6">
    <location>
        <begin position="906"/>
        <end position="926"/>
    </location>
</feature>
<evidence type="ECO:0000256" key="5">
    <source>
        <dbReference type="ARBA" id="ARBA00023136"/>
    </source>
</evidence>
<dbReference type="Pfam" id="PF01578">
    <property type="entry name" value="Cytochrom_C_asm"/>
    <property type="match status" value="1"/>
</dbReference>
<dbReference type="EMBL" id="LN907858">
    <property type="protein sequence ID" value="CUU39074.1"/>
    <property type="molecule type" value="Genomic_DNA"/>
</dbReference>
<keyword evidence="4 6" id="KW-1133">Transmembrane helix</keyword>
<dbReference type="GeneID" id="78150534"/>
<feature type="domain" description="Cytochrome c assembly protein" evidence="7">
    <location>
        <begin position="724"/>
        <end position="934"/>
    </location>
</feature>
<evidence type="ECO:0000256" key="2">
    <source>
        <dbReference type="ARBA" id="ARBA00022692"/>
    </source>
</evidence>
<feature type="transmembrane region" description="Helical" evidence="6">
    <location>
        <begin position="661"/>
        <end position="684"/>
    </location>
</feature>
<keyword evidence="11" id="KW-1185">Reference proteome</keyword>
<organism evidence="9 12">
    <name type="scientific">Helicobacter typhlonius</name>
    <dbReference type="NCBI Taxonomy" id="76936"/>
    <lineage>
        <taxon>Bacteria</taxon>
        <taxon>Pseudomonadati</taxon>
        <taxon>Campylobacterota</taxon>
        <taxon>Epsilonproteobacteria</taxon>
        <taxon>Campylobacterales</taxon>
        <taxon>Helicobacteraceae</taxon>
        <taxon>Helicobacter</taxon>
    </lineage>
</organism>
<feature type="transmembrane region" description="Helical" evidence="6">
    <location>
        <begin position="730"/>
        <end position="746"/>
    </location>
</feature>
<keyword evidence="5 6" id="KW-0472">Membrane</keyword>
<keyword evidence="3" id="KW-0201">Cytochrome c-type biogenesis</keyword>
<dbReference type="EMBL" id="JRPF02000009">
    <property type="protein sequence ID" value="TLD78129.1"/>
    <property type="molecule type" value="Genomic_DNA"/>
</dbReference>
<dbReference type="GO" id="GO:0005886">
    <property type="term" value="C:plasma membrane"/>
    <property type="evidence" value="ECO:0007669"/>
    <property type="project" value="TreeGrafter"/>
</dbReference>
<gene>
    <name evidence="9" type="ORF">BN2458_PEG0187</name>
    <name evidence="10" type="ORF">LS75_007395</name>
</gene>
<feature type="transmembrane region" description="Helical" evidence="6">
    <location>
        <begin position="790"/>
        <end position="816"/>
    </location>
</feature>
<evidence type="ECO:0000313" key="10">
    <source>
        <dbReference type="EMBL" id="TLD78129.1"/>
    </source>
</evidence>
<evidence type="ECO:0000259" key="8">
    <source>
        <dbReference type="Pfam" id="PF05140"/>
    </source>
</evidence>
<dbReference type="InterPro" id="IPR045062">
    <property type="entry name" value="Cyt_c_biogenesis_CcsA/CcmC"/>
</dbReference>
<accession>A0A0S4PV14</accession>
<feature type="domain" description="ResB-like" evidence="8">
    <location>
        <begin position="224"/>
        <end position="290"/>
    </location>
</feature>
<sequence length="974" mass="110095">MKIIKSLFCDLRVALVLMAVYAIGCGIATFIEKYDGTMAARYYVYGAFWFDVLHIWLVVALIGCFITSQAWQRKKYASLLLHFSFIVIILGAGITRYFGFEGMMNLREGESTNLITTNEHYIFIQVKDLQNNVQYAQIQTHIDEKLNSKIERTIKFFDKPLHISTGEVHIPQNGIYVLDAKIDFAGQSTDTQILRQGNLTPTKESITLLTSDEYMIFLAWGVDQVPLPFKLKLEKFELERYPGSNSPASYASQVEVLDGANPPMPYRIFMNNVLDYGGYRFFQSSYDTDEKGSHISVNRDPGKTPTYIGYTLLVLGVIWLLFDKNGRFRTLSRFLKTQKNFCIALAFSAALLPYTLHAQTDSTNLQTYSNTQEMTQEALDEADSILQQEATQERDSINPHARMEKMDNTSSLLNVATEEQLKLAIQSFGAISKEFDKVLMQDFGGRTKPIHTLANEYIHQITKKTKFLGMDSTQIFLTMTFLPDAMQGVKMIATETPQLRQILGLDEKQKYISFADVLADGQYLLQNYVEEANLKSPASRNAFEKDVINVDKRVNYAYLIYTGEALRIFPDSKAENNQWFSPLDAISSAVAQEDMAKATKLLEIYKQLGIGIQNGLEAGKWDEAIKAIGAMREYQQANAQDTLISQAKVDSEIFLNTYNPFYQLTLPYILISVVFFIIVLSAIVRNKPLHKLLHNAFYLILLLLFIIHTCALALRWYVGGHAPWSNAYESMIYIAWAAMLSGVVFFRKSNLALCASSFLAGVTLFVAYLGDMDPQIGNLMPVLKSYWLNIHVSVITASYGFLGLCFVLGLITLLMFIISHPKITLKTQSRENITSSIFSLTALNEMSMILGLFLLSVGNFLGGVWANESWGRYWGWDSKETWALISIGVYAIILHLRLICKTNLPFVFASASVLGFFSVLMTYFGVNYYLTGMHSYAAGESEPLPLWFKLIIVSIFVLVIIASRNRQLNMPKLS</sequence>
<dbReference type="InterPro" id="IPR007816">
    <property type="entry name" value="ResB-like_domain"/>
</dbReference>
<protein>
    <submittedName>
        <fullName evidence="10">Cytochrome C biogenesis protein</fullName>
    </submittedName>
    <submittedName>
        <fullName evidence="9">Putative cytochrome C-type biogenesis protein</fullName>
    </submittedName>
</protein>
<evidence type="ECO:0000313" key="11">
    <source>
        <dbReference type="Proteomes" id="UP000029925"/>
    </source>
</evidence>
<feature type="transmembrane region" description="Helical" evidence="6">
    <location>
        <begin position="946"/>
        <end position="963"/>
    </location>
</feature>
<evidence type="ECO:0000256" key="1">
    <source>
        <dbReference type="ARBA" id="ARBA00004141"/>
    </source>
</evidence>
<dbReference type="STRING" id="76936.BN2458_PEG0187"/>
<dbReference type="Proteomes" id="UP000064525">
    <property type="component" value="Chromosome I"/>
</dbReference>
<dbReference type="GO" id="GO:0017004">
    <property type="term" value="P:cytochrome complex assembly"/>
    <property type="evidence" value="ECO:0007669"/>
    <property type="project" value="UniProtKB-KW"/>
</dbReference>
<dbReference type="InterPro" id="IPR002541">
    <property type="entry name" value="Cyt_c_assembly"/>
</dbReference>
<dbReference type="PANTHER" id="PTHR30071:SF1">
    <property type="entry name" value="CYTOCHROME B_B6 PROTEIN-RELATED"/>
    <property type="match status" value="1"/>
</dbReference>
<reference evidence="12" key="3">
    <citation type="submission" date="2015-11" db="EMBL/GenBank/DDBJ databases">
        <authorList>
            <person name="Anvar S.Y."/>
        </authorList>
    </citation>
    <scope>NUCLEOTIDE SEQUENCE [LARGE SCALE GENOMIC DNA]</scope>
</reference>
<comment type="subcellular location">
    <subcellularLocation>
        <location evidence="1">Membrane</location>
        <topology evidence="1">Multi-pass membrane protein</topology>
    </subcellularLocation>
</comment>
<feature type="transmembrane region" description="Helical" evidence="6">
    <location>
        <begin position="696"/>
        <end position="718"/>
    </location>
</feature>
<dbReference type="GO" id="GO:0020037">
    <property type="term" value="F:heme binding"/>
    <property type="evidence" value="ECO:0007669"/>
    <property type="project" value="InterPro"/>
</dbReference>
<evidence type="ECO:0000259" key="7">
    <source>
        <dbReference type="Pfam" id="PF01578"/>
    </source>
</evidence>
<feature type="transmembrane region" description="Helical" evidence="6">
    <location>
        <begin position="12"/>
        <end position="31"/>
    </location>
</feature>
<dbReference type="InterPro" id="IPR021184">
    <property type="entry name" value="TNF_CS"/>
</dbReference>
<dbReference type="PROSITE" id="PS00251">
    <property type="entry name" value="THD_1"/>
    <property type="match status" value="1"/>
</dbReference>
<feature type="transmembrane region" description="Helical" evidence="6">
    <location>
        <begin position="837"/>
        <end position="861"/>
    </location>
</feature>
<dbReference type="PATRIC" id="fig|76936.10.peg.182"/>
<feature type="transmembrane region" description="Helical" evidence="6">
    <location>
        <begin position="881"/>
        <end position="899"/>
    </location>
</feature>
<evidence type="ECO:0000256" key="3">
    <source>
        <dbReference type="ARBA" id="ARBA00022748"/>
    </source>
</evidence>
<evidence type="ECO:0000256" key="6">
    <source>
        <dbReference type="SAM" id="Phobius"/>
    </source>
</evidence>
<evidence type="ECO:0000313" key="12">
    <source>
        <dbReference type="Proteomes" id="UP000064525"/>
    </source>
</evidence>
<reference evidence="9" key="2">
    <citation type="submission" date="2015-11" db="EMBL/GenBank/DDBJ databases">
        <authorList>
            <person name="Zhang Y."/>
            <person name="Guo Z."/>
        </authorList>
    </citation>
    <scope>NUCLEOTIDE SEQUENCE</scope>
    <source>
        <strain evidence="9">1</strain>
    </source>
</reference>
<dbReference type="PANTHER" id="PTHR30071">
    <property type="entry name" value="HEME EXPORTER PROTEIN C"/>
    <property type="match status" value="1"/>
</dbReference>
<name>A0A0S4PV14_9HELI</name>
<keyword evidence="2 6" id="KW-0812">Transmembrane</keyword>
<dbReference type="RefSeq" id="WP_058122008.1">
    <property type="nucleotide sequence ID" value="NZ_CAMTKE010000009.1"/>
</dbReference>
<feature type="transmembrane region" description="Helical" evidence="6">
    <location>
        <begin position="43"/>
        <end position="67"/>
    </location>
</feature>
<evidence type="ECO:0000256" key="4">
    <source>
        <dbReference type="ARBA" id="ARBA00022989"/>
    </source>
</evidence>
<dbReference type="Proteomes" id="UP000029925">
    <property type="component" value="Unassembled WGS sequence"/>
</dbReference>
<dbReference type="KEGG" id="hty:BN2458_PEG0187"/>
<dbReference type="OrthoDB" id="9814290at2"/>
<reference evidence="10 11" key="1">
    <citation type="journal article" date="2014" name="Genome Announc.">
        <title>Draft genome sequences of eight enterohepatic helicobacter species isolated from both laboratory and wild rodents.</title>
        <authorList>
            <person name="Sheh A."/>
            <person name="Shen Z."/>
            <person name="Fox J.G."/>
        </authorList>
    </citation>
    <scope>NUCLEOTIDE SEQUENCE [LARGE SCALE GENOMIC DNA]</scope>
    <source>
        <strain evidence="10 11">MIT 98-6810</strain>
    </source>
</reference>
<evidence type="ECO:0000313" key="9">
    <source>
        <dbReference type="EMBL" id="CUU39074.1"/>
    </source>
</evidence>
<feature type="transmembrane region" description="Helical" evidence="6">
    <location>
        <begin position="79"/>
        <end position="98"/>
    </location>
</feature>
<feature type="transmembrane region" description="Helical" evidence="6">
    <location>
        <begin position="751"/>
        <end position="770"/>
    </location>
</feature>